<sequence>MLPNQPIPIITLPLFPELDRLLLELLQSLTPADWQRPTLAREWTVQDVAAHLLDGNLRTLSMLRDSHFGEAPADASYAGIVAYLNRLNADWVRAARRLSPAVLIELLAQSGREYTAYLNTLDPWAPAAFAVAWAGESTSLNWFHLAREYTEKWHHQQQIRAAVGQTAPLMQPALFQPFIETMMRGLPHAYRAVAAPVGRLVQVAVTGNAGGLWELARTAEGWQLQPPGAATPATTVALAPADAWQLFTKGLSALDARERAQVAGDEGLALAALRMVAVMG</sequence>
<keyword evidence="3" id="KW-1185">Reference proteome</keyword>
<feature type="domain" description="Mycothiol-dependent maleylpyruvate isomerase metal-binding" evidence="1">
    <location>
        <begin position="18"/>
        <end position="159"/>
    </location>
</feature>
<dbReference type="InterPro" id="IPR034660">
    <property type="entry name" value="DinB/YfiT-like"/>
</dbReference>
<protein>
    <submittedName>
        <fullName evidence="2">Uncharacterized protein (TIGR03083 family)</fullName>
    </submittedName>
</protein>
<dbReference type="InterPro" id="IPR024344">
    <property type="entry name" value="MDMPI_metal-binding"/>
</dbReference>
<organism evidence="2 3">
    <name type="scientific">Hymenobacter artigasi</name>
    <dbReference type="NCBI Taxonomy" id="2719616"/>
    <lineage>
        <taxon>Bacteria</taxon>
        <taxon>Pseudomonadati</taxon>
        <taxon>Bacteroidota</taxon>
        <taxon>Cytophagia</taxon>
        <taxon>Cytophagales</taxon>
        <taxon>Hymenobacteraceae</taxon>
        <taxon>Hymenobacter</taxon>
    </lineage>
</organism>
<dbReference type="Proteomes" id="UP000717634">
    <property type="component" value="Unassembled WGS sequence"/>
</dbReference>
<dbReference type="SUPFAM" id="SSF109854">
    <property type="entry name" value="DinB/YfiT-like putative metalloenzymes"/>
    <property type="match status" value="1"/>
</dbReference>
<dbReference type="NCBIfam" id="TIGR03083">
    <property type="entry name" value="maleylpyruvate isomerase family mycothiol-dependent enzyme"/>
    <property type="match status" value="1"/>
</dbReference>
<dbReference type="Gene3D" id="1.20.120.450">
    <property type="entry name" value="dinb family like domain"/>
    <property type="match status" value="1"/>
</dbReference>
<evidence type="ECO:0000259" key="1">
    <source>
        <dbReference type="Pfam" id="PF11716"/>
    </source>
</evidence>
<dbReference type="Pfam" id="PF11716">
    <property type="entry name" value="MDMPI_N"/>
    <property type="match status" value="1"/>
</dbReference>
<evidence type="ECO:0000313" key="3">
    <source>
        <dbReference type="Proteomes" id="UP000717634"/>
    </source>
</evidence>
<name>A0ABX1HDK2_9BACT</name>
<dbReference type="EMBL" id="JAAVTK010000002">
    <property type="protein sequence ID" value="NKI88323.1"/>
    <property type="molecule type" value="Genomic_DNA"/>
</dbReference>
<proteinExistence type="predicted"/>
<accession>A0ABX1HDK2</accession>
<dbReference type="InterPro" id="IPR017517">
    <property type="entry name" value="Maleyloyr_isom"/>
</dbReference>
<comment type="caution">
    <text evidence="2">The sequence shown here is derived from an EMBL/GenBank/DDBJ whole genome shotgun (WGS) entry which is preliminary data.</text>
</comment>
<evidence type="ECO:0000313" key="2">
    <source>
        <dbReference type="EMBL" id="NKI88323.1"/>
    </source>
</evidence>
<reference evidence="2 3" key="1">
    <citation type="submission" date="2020-03" db="EMBL/GenBank/DDBJ databases">
        <title>Genomic Encyclopedia of Type Strains, Phase IV (KMG-V): Genome sequencing to study the core and pangenomes of soil and plant-associated prokaryotes.</title>
        <authorList>
            <person name="Whitman W."/>
        </authorList>
    </citation>
    <scope>NUCLEOTIDE SEQUENCE [LARGE SCALE GENOMIC DNA]</scope>
    <source>
        <strain evidence="2 3">1B</strain>
    </source>
</reference>
<dbReference type="RefSeq" id="WP_168671960.1">
    <property type="nucleotide sequence ID" value="NZ_JAAVTK010000002.1"/>
</dbReference>
<gene>
    <name evidence="2" type="ORF">HBN54_000910</name>
</gene>